<dbReference type="PANTHER" id="PTHR30055">
    <property type="entry name" value="HTH-TYPE TRANSCRIPTIONAL REGULATOR RUTR"/>
    <property type="match status" value="1"/>
</dbReference>
<accession>D6Y8U0</accession>
<dbReference type="InterPro" id="IPR001647">
    <property type="entry name" value="HTH_TetR"/>
</dbReference>
<dbReference type="InterPro" id="IPR050109">
    <property type="entry name" value="HTH-type_TetR-like_transc_reg"/>
</dbReference>
<dbReference type="STRING" id="469371.Tbis_3212"/>
<organism evidence="4 5">
    <name type="scientific">Thermobispora bispora (strain ATCC 19993 / DSM 43833 / CBS 139.67 / JCM 10125 / KCTC 9307 / NBRC 14880 / R51)</name>
    <dbReference type="NCBI Taxonomy" id="469371"/>
    <lineage>
        <taxon>Bacteria</taxon>
        <taxon>Bacillati</taxon>
        <taxon>Actinomycetota</taxon>
        <taxon>Actinomycetes</taxon>
        <taxon>Streptosporangiales</taxon>
        <taxon>Streptosporangiaceae</taxon>
        <taxon>Thermobispora</taxon>
    </lineage>
</organism>
<dbReference type="InterPro" id="IPR036271">
    <property type="entry name" value="Tet_transcr_reg_TetR-rel_C_sf"/>
</dbReference>
<protein>
    <submittedName>
        <fullName evidence="4">Transcriptional regulator, TetR family</fullName>
    </submittedName>
</protein>
<evidence type="ECO:0000256" key="1">
    <source>
        <dbReference type="ARBA" id="ARBA00023125"/>
    </source>
</evidence>
<keyword evidence="1 2" id="KW-0238">DNA-binding</keyword>
<dbReference type="HOGENOM" id="CLU_069356_12_6_11"/>
<dbReference type="GO" id="GO:0003700">
    <property type="term" value="F:DNA-binding transcription factor activity"/>
    <property type="evidence" value="ECO:0007669"/>
    <property type="project" value="TreeGrafter"/>
</dbReference>
<dbReference type="PROSITE" id="PS50977">
    <property type="entry name" value="HTH_TETR_2"/>
    <property type="match status" value="1"/>
</dbReference>
<evidence type="ECO:0000256" key="2">
    <source>
        <dbReference type="PROSITE-ProRule" id="PRU00335"/>
    </source>
</evidence>
<sequence length="223" mass="25004">MAHTPSTAKGRNTRARILSAARQVFGRDGYVGTTMSAVASEADMSLGGLYRYFRDKEDLFAALIADTHEELFQASGNTPHDLATSPYEAILEANQGYLTHYHRNRDIMRTLVEAASVEERFRDYWWEMRNRHIARFATALKVKCGIEEVDGLAVDDLAEAAACMVEQSAYVWYAQDRLREATMPIDRAARIVTRIWYNAFFGGETPPAGRGSHPGERYATADA</sequence>
<feature type="DNA-binding region" description="H-T-H motif" evidence="2">
    <location>
        <begin position="34"/>
        <end position="53"/>
    </location>
</feature>
<dbReference type="SUPFAM" id="SSF46689">
    <property type="entry name" value="Homeodomain-like"/>
    <property type="match status" value="1"/>
</dbReference>
<dbReference type="OrthoDB" id="3237195at2"/>
<name>D6Y8U0_THEBD</name>
<dbReference type="InterPro" id="IPR009057">
    <property type="entry name" value="Homeodomain-like_sf"/>
</dbReference>
<gene>
    <name evidence="4" type="ordered locus">Tbis_3212</name>
</gene>
<dbReference type="RefSeq" id="WP_013133435.1">
    <property type="nucleotide sequence ID" value="NC_014165.1"/>
</dbReference>
<dbReference type="Gene3D" id="1.10.10.60">
    <property type="entry name" value="Homeodomain-like"/>
    <property type="match status" value="1"/>
</dbReference>
<dbReference type="GO" id="GO:0000976">
    <property type="term" value="F:transcription cis-regulatory region binding"/>
    <property type="evidence" value="ECO:0007669"/>
    <property type="project" value="TreeGrafter"/>
</dbReference>
<dbReference type="KEGG" id="tbi:Tbis_3212"/>
<evidence type="ECO:0000313" key="5">
    <source>
        <dbReference type="Proteomes" id="UP000006640"/>
    </source>
</evidence>
<keyword evidence="5" id="KW-1185">Reference proteome</keyword>
<evidence type="ECO:0000259" key="3">
    <source>
        <dbReference type="PROSITE" id="PS50977"/>
    </source>
</evidence>
<feature type="domain" description="HTH tetR-type" evidence="3">
    <location>
        <begin position="11"/>
        <end position="71"/>
    </location>
</feature>
<proteinExistence type="predicted"/>
<dbReference type="AlphaFoldDB" id="D6Y8U0"/>
<evidence type="ECO:0000313" key="4">
    <source>
        <dbReference type="EMBL" id="ADG89902.1"/>
    </source>
</evidence>
<dbReference type="SUPFAM" id="SSF48498">
    <property type="entry name" value="Tetracyclin repressor-like, C-terminal domain"/>
    <property type="match status" value="1"/>
</dbReference>
<dbReference type="EMBL" id="CP001874">
    <property type="protein sequence ID" value="ADG89902.1"/>
    <property type="molecule type" value="Genomic_DNA"/>
</dbReference>
<reference evidence="4 5" key="1">
    <citation type="submission" date="2010-01" db="EMBL/GenBank/DDBJ databases">
        <title>The complete genome of Thermobispora bispora DSM 43833.</title>
        <authorList>
            <consortium name="US DOE Joint Genome Institute (JGI-PGF)"/>
            <person name="Lucas S."/>
            <person name="Copeland A."/>
            <person name="Lapidus A."/>
            <person name="Glavina del Rio T."/>
            <person name="Dalin E."/>
            <person name="Tice H."/>
            <person name="Bruce D."/>
            <person name="Goodwin L."/>
            <person name="Pitluck S."/>
            <person name="Kyrpides N."/>
            <person name="Mavromatis K."/>
            <person name="Ivanova N."/>
            <person name="Mikhailova N."/>
            <person name="Chertkov O."/>
            <person name="Brettin T."/>
            <person name="Detter J.C."/>
            <person name="Han C."/>
            <person name="Larimer F."/>
            <person name="Land M."/>
            <person name="Hauser L."/>
            <person name="Markowitz V."/>
            <person name="Cheng J.-F."/>
            <person name="Hugenholtz P."/>
            <person name="Woyke T."/>
            <person name="Wu D."/>
            <person name="Jando M."/>
            <person name="Schneider S."/>
            <person name="Klenk H.-P."/>
            <person name="Eisen J.A."/>
        </authorList>
    </citation>
    <scope>NUCLEOTIDE SEQUENCE [LARGE SCALE GENOMIC DNA]</scope>
    <source>
        <strain evidence="5">ATCC 19993 / DSM 43833 / CBS 139.67 / JCM 10125 / KCTC 9307 / NBRC 14880 / R51</strain>
    </source>
</reference>
<dbReference type="eggNOG" id="COG1309">
    <property type="taxonomic scope" value="Bacteria"/>
</dbReference>
<dbReference type="Pfam" id="PF00440">
    <property type="entry name" value="TetR_N"/>
    <property type="match status" value="1"/>
</dbReference>
<dbReference type="Gene3D" id="1.10.357.10">
    <property type="entry name" value="Tetracycline Repressor, domain 2"/>
    <property type="match status" value="1"/>
</dbReference>
<dbReference type="PRINTS" id="PR00455">
    <property type="entry name" value="HTHTETR"/>
</dbReference>
<dbReference type="Proteomes" id="UP000006640">
    <property type="component" value="Chromosome"/>
</dbReference>
<dbReference type="PANTHER" id="PTHR30055:SF226">
    <property type="entry name" value="HTH-TYPE TRANSCRIPTIONAL REGULATOR PKSA"/>
    <property type="match status" value="1"/>
</dbReference>